<organism evidence="2 3">
    <name type="scientific">Heliocybe sulcata</name>
    <dbReference type="NCBI Taxonomy" id="5364"/>
    <lineage>
        <taxon>Eukaryota</taxon>
        <taxon>Fungi</taxon>
        <taxon>Dikarya</taxon>
        <taxon>Basidiomycota</taxon>
        <taxon>Agaricomycotina</taxon>
        <taxon>Agaricomycetes</taxon>
        <taxon>Gloeophyllales</taxon>
        <taxon>Gloeophyllaceae</taxon>
        <taxon>Heliocybe</taxon>
    </lineage>
</organism>
<proteinExistence type="predicted"/>
<protein>
    <submittedName>
        <fullName evidence="2">Uncharacterized protein</fullName>
    </submittedName>
</protein>
<dbReference type="AlphaFoldDB" id="A0A5C3MP58"/>
<dbReference type="Proteomes" id="UP000305948">
    <property type="component" value="Unassembled WGS sequence"/>
</dbReference>
<feature type="compositionally biased region" description="Basic and acidic residues" evidence="1">
    <location>
        <begin position="80"/>
        <end position="100"/>
    </location>
</feature>
<feature type="compositionally biased region" description="Polar residues" evidence="1">
    <location>
        <begin position="48"/>
        <end position="66"/>
    </location>
</feature>
<evidence type="ECO:0000256" key="1">
    <source>
        <dbReference type="SAM" id="MobiDB-lite"/>
    </source>
</evidence>
<accession>A0A5C3MP58</accession>
<reference evidence="2 3" key="1">
    <citation type="journal article" date="2019" name="Nat. Ecol. Evol.">
        <title>Megaphylogeny resolves global patterns of mushroom evolution.</title>
        <authorList>
            <person name="Varga T."/>
            <person name="Krizsan K."/>
            <person name="Foldi C."/>
            <person name="Dima B."/>
            <person name="Sanchez-Garcia M."/>
            <person name="Sanchez-Ramirez S."/>
            <person name="Szollosi G.J."/>
            <person name="Szarkandi J.G."/>
            <person name="Papp V."/>
            <person name="Albert L."/>
            <person name="Andreopoulos W."/>
            <person name="Angelini C."/>
            <person name="Antonin V."/>
            <person name="Barry K.W."/>
            <person name="Bougher N.L."/>
            <person name="Buchanan P."/>
            <person name="Buyck B."/>
            <person name="Bense V."/>
            <person name="Catcheside P."/>
            <person name="Chovatia M."/>
            <person name="Cooper J."/>
            <person name="Damon W."/>
            <person name="Desjardin D."/>
            <person name="Finy P."/>
            <person name="Geml J."/>
            <person name="Haridas S."/>
            <person name="Hughes K."/>
            <person name="Justo A."/>
            <person name="Karasinski D."/>
            <person name="Kautmanova I."/>
            <person name="Kiss B."/>
            <person name="Kocsube S."/>
            <person name="Kotiranta H."/>
            <person name="LaButti K.M."/>
            <person name="Lechner B.E."/>
            <person name="Liimatainen K."/>
            <person name="Lipzen A."/>
            <person name="Lukacs Z."/>
            <person name="Mihaltcheva S."/>
            <person name="Morgado L.N."/>
            <person name="Niskanen T."/>
            <person name="Noordeloos M.E."/>
            <person name="Ohm R.A."/>
            <person name="Ortiz-Santana B."/>
            <person name="Ovrebo C."/>
            <person name="Racz N."/>
            <person name="Riley R."/>
            <person name="Savchenko A."/>
            <person name="Shiryaev A."/>
            <person name="Soop K."/>
            <person name="Spirin V."/>
            <person name="Szebenyi C."/>
            <person name="Tomsovsky M."/>
            <person name="Tulloss R.E."/>
            <person name="Uehling J."/>
            <person name="Grigoriev I.V."/>
            <person name="Vagvolgyi C."/>
            <person name="Papp T."/>
            <person name="Martin F.M."/>
            <person name="Miettinen O."/>
            <person name="Hibbett D.S."/>
            <person name="Nagy L.G."/>
        </authorList>
    </citation>
    <scope>NUCLEOTIDE SEQUENCE [LARGE SCALE GENOMIC DNA]</scope>
    <source>
        <strain evidence="2 3">OMC1185</strain>
    </source>
</reference>
<evidence type="ECO:0000313" key="3">
    <source>
        <dbReference type="Proteomes" id="UP000305948"/>
    </source>
</evidence>
<evidence type="ECO:0000313" key="2">
    <source>
        <dbReference type="EMBL" id="TFK45838.1"/>
    </source>
</evidence>
<feature type="region of interest" description="Disordered" evidence="1">
    <location>
        <begin position="37"/>
        <end position="113"/>
    </location>
</feature>
<dbReference type="EMBL" id="ML213536">
    <property type="protein sequence ID" value="TFK45838.1"/>
    <property type="molecule type" value="Genomic_DNA"/>
</dbReference>
<keyword evidence="3" id="KW-1185">Reference proteome</keyword>
<sequence>MELHMQDGMESPSEALTVCDAIDVCCLAVGITVNLTGRGNDSDALDAATSNTSDPSSVSCGSQAGSLSDDIPVPVLPTESGDKSSSKPHTVPEDHADHIPNSRGAFRFSGLRP</sequence>
<name>A0A5C3MP58_9AGAM</name>
<gene>
    <name evidence="2" type="ORF">OE88DRAFT_1668692</name>
</gene>